<evidence type="ECO:0000313" key="3">
    <source>
        <dbReference type="Proteomes" id="UP000326289"/>
    </source>
</evidence>
<evidence type="ECO:0000256" key="1">
    <source>
        <dbReference type="SAM" id="Phobius"/>
    </source>
</evidence>
<keyword evidence="1" id="KW-1133">Transmembrane helix</keyword>
<keyword evidence="3" id="KW-1185">Reference proteome</keyword>
<sequence length="59" mass="7038">MGLILWRTFVVEGLGCFCGGWMVVWFIRYIISWWGLMVLCLIAYSIRGFNLFQSRKENR</sequence>
<gene>
    <name evidence="2" type="ORF">BDV30DRAFT_208972</name>
</gene>
<dbReference type="Proteomes" id="UP000326289">
    <property type="component" value="Unassembled WGS sequence"/>
</dbReference>
<feature type="transmembrane region" description="Helical" evidence="1">
    <location>
        <begin position="33"/>
        <end position="52"/>
    </location>
</feature>
<evidence type="ECO:0000313" key="2">
    <source>
        <dbReference type="EMBL" id="KAB8274422.1"/>
    </source>
</evidence>
<dbReference type="EMBL" id="ML732788">
    <property type="protein sequence ID" value="KAB8274422.1"/>
    <property type="molecule type" value="Genomic_DNA"/>
</dbReference>
<keyword evidence="1" id="KW-0472">Membrane</keyword>
<protein>
    <submittedName>
        <fullName evidence="2">Uncharacterized protein</fullName>
    </submittedName>
</protein>
<proteinExistence type="predicted"/>
<name>A0A5N6J6C4_9EURO</name>
<accession>A0A5N6J6C4</accession>
<dbReference type="AlphaFoldDB" id="A0A5N6J6C4"/>
<keyword evidence="1" id="KW-0812">Transmembrane</keyword>
<organism evidence="2 3">
    <name type="scientific">Aspergillus minisclerotigenes</name>
    <dbReference type="NCBI Taxonomy" id="656917"/>
    <lineage>
        <taxon>Eukaryota</taxon>
        <taxon>Fungi</taxon>
        <taxon>Dikarya</taxon>
        <taxon>Ascomycota</taxon>
        <taxon>Pezizomycotina</taxon>
        <taxon>Eurotiomycetes</taxon>
        <taxon>Eurotiomycetidae</taxon>
        <taxon>Eurotiales</taxon>
        <taxon>Aspergillaceae</taxon>
        <taxon>Aspergillus</taxon>
        <taxon>Aspergillus subgen. Circumdati</taxon>
    </lineage>
</organism>
<reference evidence="2 3" key="1">
    <citation type="submission" date="2019-04" db="EMBL/GenBank/DDBJ databases">
        <title>Fungal friends and foes A comparative genomics study of 23 Aspergillus species from section Flavi.</title>
        <authorList>
            <consortium name="DOE Joint Genome Institute"/>
            <person name="Kjaerbolling I."/>
            <person name="Vesth T.C."/>
            <person name="Frisvad J.C."/>
            <person name="Nybo J.L."/>
            <person name="Theobald S."/>
            <person name="Kildgaard S."/>
            <person name="Petersen T.I."/>
            <person name="Kuo A."/>
            <person name="Sato A."/>
            <person name="Lyhne E.K."/>
            <person name="Kogle M.E."/>
            <person name="Wiebenga A."/>
            <person name="Kun R.S."/>
            <person name="Lubbers R.J."/>
            <person name="Makela M.R."/>
            <person name="Barry K."/>
            <person name="Chovatia M."/>
            <person name="Clum A."/>
            <person name="Daum C."/>
            <person name="Haridas S."/>
            <person name="He G."/>
            <person name="LaButti K."/>
            <person name="Lipzen A."/>
            <person name="Mondo S."/>
            <person name="Pangilinan J."/>
            <person name="Riley R."/>
            <person name="Salamov A."/>
            <person name="Simmons B.A."/>
            <person name="Magnuson J.K."/>
            <person name="Henrissat B."/>
            <person name="Mortensen U.H."/>
            <person name="Larsen T.O."/>
            <person name="De vries R.P."/>
            <person name="Grigoriev I.V."/>
            <person name="Machida M."/>
            <person name="Baker S.E."/>
            <person name="Andersen M.R."/>
        </authorList>
    </citation>
    <scope>NUCLEOTIDE SEQUENCE [LARGE SCALE GENOMIC DNA]</scope>
    <source>
        <strain evidence="2 3">CBS 117635</strain>
    </source>
</reference>
<feature type="transmembrane region" description="Helical" evidence="1">
    <location>
        <begin position="9"/>
        <end position="27"/>
    </location>
</feature>